<feature type="coiled-coil region" evidence="1">
    <location>
        <begin position="85"/>
        <end position="165"/>
    </location>
</feature>
<feature type="compositionally biased region" description="Basic and acidic residues" evidence="2">
    <location>
        <begin position="169"/>
        <end position="178"/>
    </location>
</feature>
<dbReference type="GeneID" id="59306914"/>
<organism evidence="3 4">
    <name type="scientific">Fusarium tjaetaba</name>
    <dbReference type="NCBI Taxonomy" id="1567544"/>
    <lineage>
        <taxon>Eukaryota</taxon>
        <taxon>Fungi</taxon>
        <taxon>Dikarya</taxon>
        <taxon>Ascomycota</taxon>
        <taxon>Pezizomycotina</taxon>
        <taxon>Sordariomycetes</taxon>
        <taxon>Hypocreomycetidae</taxon>
        <taxon>Hypocreales</taxon>
        <taxon>Nectriaceae</taxon>
        <taxon>Fusarium</taxon>
        <taxon>Fusarium fujikuroi species complex</taxon>
    </lineage>
</organism>
<accession>A0A8H5RE14</accession>
<evidence type="ECO:0000256" key="1">
    <source>
        <dbReference type="SAM" id="Coils"/>
    </source>
</evidence>
<evidence type="ECO:0000313" key="3">
    <source>
        <dbReference type="EMBL" id="KAF5631482.1"/>
    </source>
</evidence>
<dbReference type="EMBL" id="JAAQRI010000161">
    <property type="protein sequence ID" value="KAF5631482.1"/>
    <property type="molecule type" value="Genomic_DNA"/>
</dbReference>
<gene>
    <name evidence="3" type="ORF">FTJAE_7885</name>
</gene>
<keyword evidence="1" id="KW-0175">Coiled coil</keyword>
<keyword evidence="4" id="KW-1185">Reference proteome</keyword>
<proteinExistence type="predicted"/>
<protein>
    <submittedName>
        <fullName evidence="3">Uncharacterized protein</fullName>
    </submittedName>
</protein>
<dbReference type="RefSeq" id="XP_037205033.1">
    <property type="nucleotide sequence ID" value="XM_037354644.1"/>
</dbReference>
<reference evidence="3 4" key="1">
    <citation type="submission" date="2020-05" db="EMBL/GenBank/DDBJ databases">
        <title>Identification and distribution of gene clusters putatively required for synthesis of sphingolipid metabolism inhibitors in phylogenetically diverse species of the filamentous fungus Fusarium.</title>
        <authorList>
            <person name="Kim H.-S."/>
            <person name="Busman M."/>
            <person name="Brown D.W."/>
            <person name="Divon H."/>
            <person name="Uhlig S."/>
            <person name="Proctor R.H."/>
        </authorList>
    </citation>
    <scope>NUCLEOTIDE SEQUENCE [LARGE SCALE GENOMIC DNA]</scope>
    <source>
        <strain evidence="3 4">NRRL 66243</strain>
    </source>
</reference>
<feature type="compositionally biased region" description="Basic residues" evidence="2">
    <location>
        <begin position="179"/>
        <end position="189"/>
    </location>
</feature>
<evidence type="ECO:0000313" key="4">
    <source>
        <dbReference type="Proteomes" id="UP000530670"/>
    </source>
</evidence>
<dbReference type="Proteomes" id="UP000530670">
    <property type="component" value="Unassembled WGS sequence"/>
</dbReference>
<sequence length="189" mass="22170">MSQQEAFEACFTKHNQACQSLHKKFSEAYKSTCRATSRLCLDIMHHRDKKELTERANEAISTILSHLTDMHETETALCDITRQPLQDQQREVTALQEKHEAELRDKDEEIKALKESVNDLRENRRDKDDMIAMTKEMNNFLVGQLQEQKDLYKAKEENMRLLMAEQKKQAETRLEATPKRKLPAHARFP</sequence>
<comment type="caution">
    <text evidence="3">The sequence shown here is derived from an EMBL/GenBank/DDBJ whole genome shotgun (WGS) entry which is preliminary data.</text>
</comment>
<feature type="region of interest" description="Disordered" evidence="2">
    <location>
        <begin position="169"/>
        <end position="189"/>
    </location>
</feature>
<name>A0A8H5RE14_9HYPO</name>
<dbReference type="AlphaFoldDB" id="A0A8H5RE14"/>
<dbReference type="OrthoDB" id="5092838at2759"/>
<evidence type="ECO:0000256" key="2">
    <source>
        <dbReference type="SAM" id="MobiDB-lite"/>
    </source>
</evidence>